<dbReference type="RefSeq" id="WP_207346992.1">
    <property type="nucleotide sequence ID" value="NZ_CP076456.1"/>
</dbReference>
<evidence type="ECO:0000256" key="9">
    <source>
        <dbReference type="ARBA" id="ARBA00049401"/>
    </source>
</evidence>
<evidence type="ECO:0000256" key="2">
    <source>
        <dbReference type="ARBA" id="ARBA00009881"/>
    </source>
</evidence>
<reference evidence="10" key="1">
    <citation type="submission" date="2021-06" db="EMBL/GenBank/DDBJ databases">
        <title>Novel species in genus Arthrobacter.</title>
        <authorList>
            <person name="Zhang G."/>
        </authorList>
    </citation>
    <scope>NUCLEOTIDE SEQUENCE</scope>
    <source>
        <strain evidence="10">Zg-ZUI122</strain>
    </source>
</reference>
<comment type="similarity">
    <text evidence="2">Belongs to the nitronate monooxygenase family. NMO class I subfamily.</text>
</comment>
<dbReference type="InterPro" id="IPR013785">
    <property type="entry name" value="Aldolase_TIM"/>
</dbReference>
<evidence type="ECO:0000313" key="10">
    <source>
        <dbReference type="EMBL" id="QWQ34998.1"/>
    </source>
</evidence>
<dbReference type="EMBL" id="CP076456">
    <property type="protein sequence ID" value="QWQ34998.1"/>
    <property type="molecule type" value="Genomic_DNA"/>
</dbReference>
<evidence type="ECO:0000256" key="3">
    <source>
        <dbReference type="ARBA" id="ARBA00022575"/>
    </source>
</evidence>
<evidence type="ECO:0000256" key="6">
    <source>
        <dbReference type="ARBA" id="ARBA00023002"/>
    </source>
</evidence>
<evidence type="ECO:0000313" key="11">
    <source>
        <dbReference type="Proteomes" id="UP000680588"/>
    </source>
</evidence>
<keyword evidence="7 10" id="KW-0503">Monooxygenase</keyword>
<keyword evidence="5" id="KW-0288">FMN</keyword>
<comment type="catalytic activity">
    <reaction evidence="9">
        <text>3 propionate 3-nitronate + 3 O2 + H2O = 3 3-oxopropanoate + 2 nitrate + nitrite + H2O2 + 3 H(+)</text>
        <dbReference type="Rhea" id="RHEA:57332"/>
        <dbReference type="ChEBI" id="CHEBI:15377"/>
        <dbReference type="ChEBI" id="CHEBI:15378"/>
        <dbReference type="ChEBI" id="CHEBI:15379"/>
        <dbReference type="ChEBI" id="CHEBI:16240"/>
        <dbReference type="ChEBI" id="CHEBI:16301"/>
        <dbReference type="ChEBI" id="CHEBI:17632"/>
        <dbReference type="ChEBI" id="CHEBI:33190"/>
        <dbReference type="ChEBI" id="CHEBI:136067"/>
    </reaction>
</comment>
<dbReference type="KEGG" id="asun:KG104_10700"/>
<dbReference type="PANTHER" id="PTHR42747">
    <property type="entry name" value="NITRONATE MONOOXYGENASE-RELATED"/>
    <property type="match status" value="1"/>
</dbReference>
<dbReference type="Pfam" id="PF03060">
    <property type="entry name" value="NMO"/>
    <property type="match status" value="1"/>
</dbReference>
<evidence type="ECO:0000256" key="7">
    <source>
        <dbReference type="ARBA" id="ARBA00023033"/>
    </source>
</evidence>
<keyword evidence="6" id="KW-0560">Oxidoreductase</keyword>
<proteinExistence type="inferred from homology"/>
<dbReference type="GO" id="GO:0009636">
    <property type="term" value="P:response to toxic substance"/>
    <property type="evidence" value="ECO:0007669"/>
    <property type="project" value="UniProtKB-KW"/>
</dbReference>
<gene>
    <name evidence="10" type="ORF">KG104_10700</name>
</gene>
<evidence type="ECO:0000256" key="4">
    <source>
        <dbReference type="ARBA" id="ARBA00022630"/>
    </source>
</evidence>
<dbReference type="InterPro" id="IPR004136">
    <property type="entry name" value="NMO"/>
</dbReference>
<dbReference type="GO" id="GO:0018580">
    <property type="term" value="F:nitronate monooxygenase activity"/>
    <property type="evidence" value="ECO:0007669"/>
    <property type="project" value="InterPro"/>
</dbReference>
<dbReference type="PANTHER" id="PTHR42747:SF3">
    <property type="entry name" value="NITRONATE MONOOXYGENASE-RELATED"/>
    <property type="match status" value="1"/>
</dbReference>
<evidence type="ECO:0000256" key="8">
    <source>
        <dbReference type="ARBA" id="ARBA00031155"/>
    </source>
</evidence>
<dbReference type="Gene3D" id="3.20.20.70">
    <property type="entry name" value="Aldolase class I"/>
    <property type="match status" value="1"/>
</dbReference>
<keyword evidence="3" id="KW-0216">Detoxification</keyword>
<evidence type="ECO:0000256" key="1">
    <source>
        <dbReference type="ARBA" id="ARBA00001917"/>
    </source>
</evidence>
<comment type="cofactor">
    <cofactor evidence="1">
        <name>FMN</name>
        <dbReference type="ChEBI" id="CHEBI:58210"/>
    </cofactor>
</comment>
<accession>A0A975PCT5</accession>
<organism evidence="10 11">
    <name type="scientific">Arthrobacter sunyaminii</name>
    <dbReference type="NCBI Taxonomy" id="2816859"/>
    <lineage>
        <taxon>Bacteria</taxon>
        <taxon>Bacillati</taxon>
        <taxon>Actinomycetota</taxon>
        <taxon>Actinomycetes</taxon>
        <taxon>Micrococcales</taxon>
        <taxon>Micrococcaceae</taxon>
        <taxon>Arthrobacter</taxon>
    </lineage>
</organism>
<dbReference type="AlphaFoldDB" id="A0A975PCT5"/>
<dbReference type="CDD" id="cd04730">
    <property type="entry name" value="NPD_like"/>
    <property type="match status" value="1"/>
</dbReference>
<keyword evidence="4" id="KW-0285">Flavoprotein</keyword>
<sequence>MFTLNSLALPVIGAPMAGGPSTPQLAAAVGETGGLGFLAAGYKSAGSVADQITQLRRLSGRPFGLNLFVPDAANTYPVAAQDQAAGKAAAQARRIEAARTFRKHLVAAAEQAPAGTAVTEPGMPDPNDDDAWQAKLELVLRERVPVVSFTFGLPEPAVFAELAAQGICSMVTVTDAGEARAAAAAGANILCVQGPEAGGHRGTLDSGKAPGEVALTDLLDQVREACPLPLVAAGGISTPEDASAALAAGAGAVQVGTLLLLSDEAGTSKVHRGGLMDAVQGRRDPDTSLTRAFSGRPARGLINDFMRAYPDAPDAYPYINHITGPLRAAAAAAGNPEGVSLWAGTGFRHAAEGPAPLILRRLFGLAG</sequence>
<protein>
    <recommendedName>
        <fullName evidence="8">Propionate 3-nitronate monooxygenase</fullName>
    </recommendedName>
</protein>
<name>A0A975PCT5_9MICC</name>
<keyword evidence="11" id="KW-1185">Reference proteome</keyword>
<dbReference type="SUPFAM" id="SSF51412">
    <property type="entry name" value="Inosine monophosphate dehydrogenase (IMPDH)"/>
    <property type="match status" value="1"/>
</dbReference>
<evidence type="ECO:0000256" key="5">
    <source>
        <dbReference type="ARBA" id="ARBA00022643"/>
    </source>
</evidence>
<dbReference type="Proteomes" id="UP000680588">
    <property type="component" value="Chromosome"/>
</dbReference>